<proteinExistence type="predicted"/>
<feature type="region of interest" description="Disordered" evidence="1">
    <location>
        <begin position="94"/>
        <end position="118"/>
    </location>
</feature>
<name>A0ABV4BUG7_9MYCO</name>
<dbReference type="Proteomes" id="UP001564760">
    <property type="component" value="Unassembled WGS sequence"/>
</dbReference>
<dbReference type="RefSeq" id="WP_369736608.1">
    <property type="nucleotide sequence ID" value="NZ_JBGEDP010000001.1"/>
</dbReference>
<evidence type="ECO:0000313" key="3">
    <source>
        <dbReference type="EMBL" id="MEY8013944.1"/>
    </source>
</evidence>
<dbReference type="EMBL" id="JBGEDP010000001">
    <property type="protein sequence ID" value="MEY8013944.1"/>
    <property type="molecule type" value="Genomic_DNA"/>
</dbReference>
<keyword evidence="2" id="KW-0812">Transmembrane</keyword>
<comment type="caution">
    <text evidence="3">The sequence shown here is derived from an EMBL/GenBank/DDBJ whole genome shotgun (WGS) entry which is preliminary data.</text>
</comment>
<evidence type="ECO:0000313" key="4">
    <source>
        <dbReference type="Proteomes" id="UP001564760"/>
    </source>
</evidence>
<keyword evidence="2" id="KW-1133">Transmembrane helix</keyword>
<gene>
    <name evidence="3" type="ORF">AB8998_02160</name>
</gene>
<sequence>MTTTLTEGDDRMNARRLAAAVAVAAALGMGGGMGTAAAAPWCNPDGTSPSGSAVCKYRPADPPSEYKPRDQTLEHVVLPLVGGGLAGFVWWASRRRRTAPPPPPPPGYDARPSRDYLD</sequence>
<organism evidence="3 4">
    <name type="scientific">Mycobacterium servetii</name>
    <dbReference type="NCBI Taxonomy" id="3237418"/>
    <lineage>
        <taxon>Bacteria</taxon>
        <taxon>Bacillati</taxon>
        <taxon>Actinomycetota</taxon>
        <taxon>Actinomycetes</taxon>
        <taxon>Mycobacteriales</taxon>
        <taxon>Mycobacteriaceae</taxon>
        <taxon>Mycobacterium</taxon>
    </lineage>
</organism>
<feature type="transmembrane region" description="Helical" evidence="2">
    <location>
        <begin position="76"/>
        <end position="93"/>
    </location>
</feature>
<evidence type="ECO:0000256" key="1">
    <source>
        <dbReference type="SAM" id="MobiDB-lite"/>
    </source>
</evidence>
<protein>
    <recommendedName>
        <fullName evidence="5">Secreted protein</fullName>
    </recommendedName>
</protein>
<evidence type="ECO:0008006" key="5">
    <source>
        <dbReference type="Google" id="ProtNLM"/>
    </source>
</evidence>
<reference evidence="3 4" key="1">
    <citation type="submission" date="2024-08" db="EMBL/GenBank/DDBJ databases">
        <title>Mycobacterium servetensis sp. nov., a novel rapid-growing mycobacterial species recovered from a human patient in Zaragoza, Spain.</title>
        <authorList>
            <person name="Tristancho-Baro A.I."/>
            <person name="Buenestado-Serrano S."/>
            <person name="Garcia De Viedma D."/>
            <person name="Milagro-Beamonte A."/>
            <person name="Burillo N."/>
            <person name="Sanz S."/>
            <person name="Lopez-Calleja A.I."/>
            <person name="Penas-Utrilla D."/>
            <person name="Guardingo M."/>
            <person name="Garcia M.J."/>
            <person name="Vinuelas-Bayon J."/>
        </authorList>
    </citation>
    <scope>NUCLEOTIDE SEQUENCE [LARGE SCALE GENOMIC DNA]</scope>
    <source>
        <strain evidence="4">HUMS_12744610</strain>
    </source>
</reference>
<accession>A0ABV4BUG7</accession>
<evidence type="ECO:0000256" key="2">
    <source>
        <dbReference type="SAM" id="Phobius"/>
    </source>
</evidence>
<keyword evidence="4" id="KW-1185">Reference proteome</keyword>
<keyword evidence="2" id="KW-0472">Membrane</keyword>